<accession>A0A9P4YBU9</accession>
<dbReference type="OrthoDB" id="5062908at2759"/>
<evidence type="ECO:0000259" key="2">
    <source>
        <dbReference type="SMART" id="SM00355"/>
    </source>
</evidence>
<name>A0A9P4YBU9_CRYP1</name>
<comment type="caution">
    <text evidence="3">The sequence shown here is derived from an EMBL/GenBank/DDBJ whole genome shotgun (WGS) entry which is preliminary data.</text>
</comment>
<proteinExistence type="predicted"/>
<dbReference type="Proteomes" id="UP000803844">
    <property type="component" value="Unassembled WGS sequence"/>
</dbReference>
<keyword evidence="4" id="KW-1185">Reference proteome</keyword>
<feature type="domain" description="C2H2-type" evidence="2">
    <location>
        <begin position="259"/>
        <end position="285"/>
    </location>
</feature>
<sequence>MSSASGIFSFSQTGPSTGPSGSAWDNATVAGSQNFFADQGESEDFFPLGPFPTRNRMETVDDFQNIWMPAAPAVCQNQTQKAEPMRRICSKGSASSHKTTDSLPSRSPSGLQSTMSQCASQASNFDMTGNESTTYTDGLQGNGRSMDSQFLFQQSHSLTTTPEIILTGPAIQPMMTGSNLEISMSAVGGDEQVQLQDWAASLPGGEGENARDHPLYRTALPQADGLYHCPWEGQTGCCHRPEKLKCNYDKFVDSHLKPYRCKMESCKELPFSSTACLLRHEREAHGMHGHGTKPYPCTFSGCDRAQPGNGFPRKWNLHDHMQRVHNAAPPSPDEDGRKDAARSRKRKSDANANNTGRKSPKSRKTSPKMQPQVPVKVDMSAKLREEWSTIQTGLPSIVHELGQLDGPTVMMQLSRLKDSLNTLERIHMDYTAHIRSTDPARLQDLHFVQQSG</sequence>
<feature type="domain" description="C2H2-type" evidence="2">
    <location>
        <begin position="295"/>
        <end position="325"/>
    </location>
</feature>
<feature type="compositionally biased region" description="Polar residues" evidence="1">
    <location>
        <begin position="1"/>
        <end position="12"/>
    </location>
</feature>
<dbReference type="GeneID" id="63838209"/>
<dbReference type="Gene3D" id="3.30.160.60">
    <property type="entry name" value="Classic Zinc Finger"/>
    <property type="match status" value="1"/>
</dbReference>
<feature type="compositionally biased region" description="Polar residues" evidence="1">
    <location>
        <begin position="92"/>
        <end position="131"/>
    </location>
</feature>
<feature type="compositionally biased region" description="Low complexity" evidence="1">
    <location>
        <begin position="13"/>
        <end position="22"/>
    </location>
</feature>
<dbReference type="SMART" id="SM00355">
    <property type="entry name" value="ZnF_C2H2"/>
    <property type="match status" value="2"/>
</dbReference>
<dbReference type="InterPro" id="IPR059009">
    <property type="entry name" value="Znf_C2H2_17_1st"/>
</dbReference>
<evidence type="ECO:0000256" key="1">
    <source>
        <dbReference type="SAM" id="MobiDB-lite"/>
    </source>
</evidence>
<dbReference type="Pfam" id="PF26176">
    <property type="entry name" value="zf_C2H2_17_2"/>
    <property type="match status" value="1"/>
</dbReference>
<feature type="region of interest" description="Disordered" evidence="1">
    <location>
        <begin position="78"/>
        <end position="131"/>
    </location>
</feature>
<dbReference type="InterPro" id="IPR013087">
    <property type="entry name" value="Znf_C2H2_type"/>
</dbReference>
<dbReference type="RefSeq" id="XP_040781144.1">
    <property type="nucleotide sequence ID" value="XM_040921080.1"/>
</dbReference>
<organism evidence="3 4">
    <name type="scientific">Cryphonectria parasitica (strain ATCC 38755 / EP155)</name>
    <dbReference type="NCBI Taxonomy" id="660469"/>
    <lineage>
        <taxon>Eukaryota</taxon>
        <taxon>Fungi</taxon>
        <taxon>Dikarya</taxon>
        <taxon>Ascomycota</taxon>
        <taxon>Pezizomycotina</taxon>
        <taxon>Sordariomycetes</taxon>
        <taxon>Sordariomycetidae</taxon>
        <taxon>Diaporthales</taxon>
        <taxon>Cryphonectriaceae</taxon>
        <taxon>Cryphonectria-Endothia species complex</taxon>
        <taxon>Cryphonectria</taxon>
    </lineage>
</organism>
<evidence type="ECO:0000313" key="3">
    <source>
        <dbReference type="EMBL" id="KAF3770183.1"/>
    </source>
</evidence>
<protein>
    <recommendedName>
        <fullName evidence="2">C2H2-type domain-containing protein</fullName>
    </recommendedName>
</protein>
<reference evidence="3" key="1">
    <citation type="journal article" date="2020" name="Phytopathology">
        <title>Genome sequence of the chestnut blight fungus Cryphonectria parasitica EP155: A fundamental resource for an archetypical invasive plant pathogen.</title>
        <authorList>
            <person name="Crouch J.A."/>
            <person name="Dawe A."/>
            <person name="Aerts A."/>
            <person name="Barry K."/>
            <person name="Churchill A.C.L."/>
            <person name="Grimwood J."/>
            <person name="Hillman B."/>
            <person name="Milgroom M.G."/>
            <person name="Pangilinan J."/>
            <person name="Smith M."/>
            <person name="Salamov A."/>
            <person name="Schmutz J."/>
            <person name="Yadav J."/>
            <person name="Grigoriev I.V."/>
            <person name="Nuss D."/>
        </authorList>
    </citation>
    <scope>NUCLEOTIDE SEQUENCE</scope>
    <source>
        <strain evidence="3">EP155</strain>
    </source>
</reference>
<evidence type="ECO:0000313" key="4">
    <source>
        <dbReference type="Proteomes" id="UP000803844"/>
    </source>
</evidence>
<dbReference type="AlphaFoldDB" id="A0A9P4YBU9"/>
<dbReference type="InterPro" id="IPR059095">
    <property type="entry name" value="Znf_C2H2_17_2nd"/>
</dbReference>
<gene>
    <name evidence="3" type="ORF">M406DRAFT_335903</name>
</gene>
<dbReference type="EMBL" id="MU032344">
    <property type="protein sequence ID" value="KAF3770183.1"/>
    <property type="molecule type" value="Genomic_DNA"/>
</dbReference>
<feature type="region of interest" description="Disordered" evidence="1">
    <location>
        <begin position="1"/>
        <end position="26"/>
    </location>
</feature>
<feature type="region of interest" description="Disordered" evidence="1">
    <location>
        <begin position="324"/>
        <end position="374"/>
    </location>
</feature>
<dbReference type="Pfam" id="PF26177">
    <property type="entry name" value="zf_C2H2_17_1st"/>
    <property type="match status" value="1"/>
</dbReference>